<dbReference type="AlphaFoldDB" id="A0A5M9JKF5"/>
<accession>A0A5M9JKF5</accession>
<proteinExistence type="predicted"/>
<sequence>MSYLRSKALFFLDSSGSVQAWSGHREIQSGKAGCPETKSGHLVFLSIRLKNIDKLGNATGCTAALANAREDLLAMEECYAATKWKQIGISRGTPLVDPSSPTFRTMIGKKAAPINVMKVKSINGVPNESHSGRFECLNAEVETA</sequence>
<comment type="caution">
    <text evidence="1">The sequence shown here is derived from an EMBL/GenBank/DDBJ whole genome shotgun (WGS) entry which is preliminary data.</text>
</comment>
<name>A0A5M9JKF5_MONFR</name>
<keyword evidence="2" id="KW-1185">Reference proteome</keyword>
<evidence type="ECO:0000313" key="1">
    <source>
        <dbReference type="EMBL" id="KAA8567525.1"/>
    </source>
</evidence>
<dbReference type="Proteomes" id="UP000322873">
    <property type="component" value="Unassembled WGS sequence"/>
</dbReference>
<protein>
    <submittedName>
        <fullName evidence="1">Uncharacterized protein</fullName>
    </submittedName>
</protein>
<reference evidence="1 2" key="1">
    <citation type="submission" date="2019-06" db="EMBL/GenBank/DDBJ databases">
        <title>Genome Sequence of the Brown Rot Fungal Pathogen Monilinia fructicola.</title>
        <authorList>
            <person name="De Miccolis Angelini R.M."/>
            <person name="Landi L."/>
            <person name="Abate D."/>
            <person name="Pollastro S."/>
            <person name="Romanazzi G."/>
            <person name="Faretra F."/>
        </authorList>
    </citation>
    <scope>NUCLEOTIDE SEQUENCE [LARGE SCALE GENOMIC DNA]</scope>
    <source>
        <strain evidence="1 2">Mfrc123</strain>
    </source>
</reference>
<evidence type="ECO:0000313" key="2">
    <source>
        <dbReference type="Proteomes" id="UP000322873"/>
    </source>
</evidence>
<organism evidence="1 2">
    <name type="scientific">Monilinia fructicola</name>
    <name type="common">Brown rot fungus</name>
    <name type="synonym">Ciboria fructicola</name>
    <dbReference type="NCBI Taxonomy" id="38448"/>
    <lineage>
        <taxon>Eukaryota</taxon>
        <taxon>Fungi</taxon>
        <taxon>Dikarya</taxon>
        <taxon>Ascomycota</taxon>
        <taxon>Pezizomycotina</taxon>
        <taxon>Leotiomycetes</taxon>
        <taxon>Helotiales</taxon>
        <taxon>Sclerotiniaceae</taxon>
        <taxon>Monilinia</taxon>
    </lineage>
</organism>
<dbReference type="EMBL" id="VICG01000010">
    <property type="protein sequence ID" value="KAA8567525.1"/>
    <property type="molecule type" value="Genomic_DNA"/>
</dbReference>
<gene>
    <name evidence="1" type="ORF">EYC84_008001</name>
</gene>